<feature type="transmembrane region" description="Helical" evidence="9">
    <location>
        <begin position="224"/>
        <end position="244"/>
    </location>
</feature>
<dbReference type="AlphaFoldDB" id="A0A9Q9HL72"/>
<keyword evidence="6 9" id="KW-1133">Transmembrane helix</keyword>
<comment type="similarity">
    <text evidence="8">Belongs to the exbB/tolQ family.</text>
</comment>
<dbReference type="InterPro" id="IPR002898">
    <property type="entry name" value="MotA_ExbB_proton_chnl"/>
</dbReference>
<keyword evidence="2 8" id="KW-0813">Transport</keyword>
<organism evidence="12 13">
    <name type="scientific">Leisingera caerulea</name>
    <name type="common">Phaeobacter caeruleus</name>
    <dbReference type="NCBI Taxonomy" id="506591"/>
    <lineage>
        <taxon>Bacteria</taxon>
        <taxon>Pseudomonadati</taxon>
        <taxon>Pseudomonadota</taxon>
        <taxon>Alphaproteobacteria</taxon>
        <taxon>Rhodobacterales</taxon>
        <taxon>Roseobacteraceae</taxon>
        <taxon>Leisingera</taxon>
    </lineage>
</organism>
<evidence type="ECO:0000256" key="8">
    <source>
        <dbReference type="RuleBase" id="RU004057"/>
    </source>
</evidence>
<dbReference type="InterPro" id="IPR050790">
    <property type="entry name" value="ExbB/TolQ_transport"/>
</dbReference>
<evidence type="ECO:0000256" key="1">
    <source>
        <dbReference type="ARBA" id="ARBA00004651"/>
    </source>
</evidence>
<sequence>MTNRAHAAVAAVFLTAPLFAGPVAAQDSPAAPVPQIAAEAPAVSSPVAPAAPAVDVPAAAAPAGPSGTDAALTEPADDVLAAQALPPAEPLTRQEELAQTARDAAAKAVKFLRDGGPSIWAIAALSVITLALILWKIWRLALIGAWSRGKAGRAVEAYERGETSAALAIVKGRIGIRSRVVATALTALSTLPEDRAREETARVAKLHLGSAATGLGALELITTIAPLLGLLGTVLGMIAAFQALQAAGSRADPALLAGGIWEALLTTAAGMAVAIPASAALTWFEAVISRIRRDIEDSATRLFVAAEPADLKLAAE</sequence>
<keyword evidence="5 8" id="KW-0653">Protein transport</keyword>
<dbReference type="KEGG" id="lcae:K3721_20435"/>
<proteinExistence type="inferred from homology"/>
<feature type="transmembrane region" description="Helical" evidence="9">
    <location>
        <begin position="119"/>
        <end position="138"/>
    </location>
</feature>
<keyword evidence="7 9" id="KW-0472">Membrane</keyword>
<comment type="subcellular location">
    <subcellularLocation>
        <location evidence="1">Cell membrane</location>
        <topology evidence="1">Multi-pass membrane protein</topology>
    </subcellularLocation>
    <subcellularLocation>
        <location evidence="8">Membrane</location>
        <topology evidence="8">Multi-pass membrane protein</topology>
    </subcellularLocation>
</comment>
<feature type="transmembrane region" description="Helical" evidence="9">
    <location>
        <begin position="264"/>
        <end position="284"/>
    </location>
</feature>
<evidence type="ECO:0000259" key="11">
    <source>
        <dbReference type="Pfam" id="PF01618"/>
    </source>
</evidence>
<evidence type="ECO:0000256" key="6">
    <source>
        <dbReference type="ARBA" id="ARBA00022989"/>
    </source>
</evidence>
<dbReference type="EMBL" id="CP081074">
    <property type="protein sequence ID" value="UWQ56162.1"/>
    <property type="molecule type" value="Genomic_DNA"/>
</dbReference>
<evidence type="ECO:0000313" key="13">
    <source>
        <dbReference type="Proteomes" id="UP001058713"/>
    </source>
</evidence>
<feature type="chain" id="PRO_5040440809" evidence="10">
    <location>
        <begin position="21"/>
        <end position="316"/>
    </location>
</feature>
<evidence type="ECO:0000256" key="10">
    <source>
        <dbReference type="SAM" id="SignalP"/>
    </source>
</evidence>
<dbReference type="PANTHER" id="PTHR30625:SF15">
    <property type="entry name" value="BIOPOLYMER TRANSPORT PROTEIN EXBB"/>
    <property type="match status" value="1"/>
</dbReference>
<keyword evidence="10" id="KW-0732">Signal</keyword>
<evidence type="ECO:0000256" key="4">
    <source>
        <dbReference type="ARBA" id="ARBA00022692"/>
    </source>
</evidence>
<evidence type="ECO:0000313" key="12">
    <source>
        <dbReference type="EMBL" id="UWQ56162.1"/>
    </source>
</evidence>
<dbReference type="Pfam" id="PF01618">
    <property type="entry name" value="MotA_ExbB"/>
    <property type="match status" value="1"/>
</dbReference>
<dbReference type="GO" id="GO:0017038">
    <property type="term" value="P:protein import"/>
    <property type="evidence" value="ECO:0007669"/>
    <property type="project" value="TreeGrafter"/>
</dbReference>
<dbReference type="RefSeq" id="WP_259972919.1">
    <property type="nucleotide sequence ID" value="NZ_CP081074.1"/>
</dbReference>
<feature type="domain" description="MotA/TolQ/ExbB proton channel" evidence="11">
    <location>
        <begin position="195"/>
        <end position="296"/>
    </location>
</feature>
<name>A0A9Q9HL72_LEICA</name>
<protein>
    <submittedName>
        <fullName evidence="12">MotA/TolQ/ExbB proton channel family protein</fullName>
    </submittedName>
</protein>
<keyword evidence="12" id="KW-0614">Plasmid</keyword>
<dbReference type="PANTHER" id="PTHR30625">
    <property type="entry name" value="PROTEIN TOLQ"/>
    <property type="match status" value="1"/>
</dbReference>
<evidence type="ECO:0000256" key="2">
    <source>
        <dbReference type="ARBA" id="ARBA00022448"/>
    </source>
</evidence>
<keyword evidence="3" id="KW-1003">Cell membrane</keyword>
<feature type="signal peptide" evidence="10">
    <location>
        <begin position="1"/>
        <end position="20"/>
    </location>
</feature>
<gene>
    <name evidence="12" type="ORF">K3721_20435</name>
</gene>
<evidence type="ECO:0000256" key="7">
    <source>
        <dbReference type="ARBA" id="ARBA00023136"/>
    </source>
</evidence>
<keyword evidence="4 9" id="KW-0812">Transmembrane</keyword>
<reference evidence="12" key="1">
    <citation type="submission" date="2021-08" db="EMBL/GenBank/DDBJ databases">
        <authorList>
            <person name="Nwanade C."/>
            <person name="Wang M."/>
            <person name="Masoudi A."/>
            <person name="Yu Z."/>
            <person name="Liu J."/>
        </authorList>
    </citation>
    <scope>NUCLEOTIDE SEQUENCE</scope>
    <source>
        <strain evidence="12">S122</strain>
        <plasmid evidence="12">unnamed4</plasmid>
    </source>
</reference>
<evidence type="ECO:0000256" key="3">
    <source>
        <dbReference type="ARBA" id="ARBA00022475"/>
    </source>
</evidence>
<accession>A0A9Q9HL72</accession>
<evidence type="ECO:0000256" key="9">
    <source>
        <dbReference type="SAM" id="Phobius"/>
    </source>
</evidence>
<dbReference type="Proteomes" id="UP001058713">
    <property type="component" value="Plasmid unnamed4"/>
</dbReference>
<evidence type="ECO:0000256" key="5">
    <source>
        <dbReference type="ARBA" id="ARBA00022927"/>
    </source>
</evidence>
<geneLocation type="plasmid" evidence="12 13">
    <name>unnamed4</name>
</geneLocation>
<dbReference type="GO" id="GO:0005886">
    <property type="term" value="C:plasma membrane"/>
    <property type="evidence" value="ECO:0007669"/>
    <property type="project" value="UniProtKB-SubCell"/>
</dbReference>